<accession>A0A1S7FX56</accession>
<dbReference type="EMBL" id="CP011102">
    <property type="protein sequence ID" value="AQY51925.1"/>
    <property type="molecule type" value="Genomic_DNA"/>
</dbReference>
<dbReference type="RefSeq" id="WP_036062696.1">
    <property type="nucleotide sequence ID" value="NZ_CP011102.1"/>
</dbReference>
<dbReference type="PANTHER" id="PTHR22946:SF9">
    <property type="entry name" value="POLYKETIDE TRANSFERASE AF380"/>
    <property type="match status" value="1"/>
</dbReference>
<dbReference type="InterPro" id="IPR001375">
    <property type="entry name" value="Peptidase_S9_cat"/>
</dbReference>
<dbReference type="KEGG" id="lwi:UE46_13405"/>
<evidence type="ECO:0000313" key="3">
    <source>
        <dbReference type="EMBL" id="AQY51925.1"/>
    </source>
</evidence>
<sequence length="250" mass="28207">MIQVEHKWIKEIPVLHIFDERSGLEALPTVFFYHGFQSQKELYLPYAYLLAQRGMRVILPDAPMHGERWAKETDTEQAIYFWDTVRGNIDELPILVEALGAEGLMDMSRLAVGGFSMGAITSFGMLAQYDWLKVGVCLAGSSYYGHFAKALADGVAKQGVEFPFDVDARIRELAPYDLSAAPTKLKNRPLMMWHGKADDVVPFQYSEKLYEALVEEDMTDNVAFMVDEKAKHKISIEGMLAAVGFLEEKL</sequence>
<dbReference type="InterPro" id="IPR029058">
    <property type="entry name" value="AB_hydrolase_fold"/>
</dbReference>
<gene>
    <name evidence="3" type="ORF">UE46_13405</name>
</gene>
<evidence type="ECO:0000259" key="2">
    <source>
        <dbReference type="Pfam" id="PF00326"/>
    </source>
</evidence>
<dbReference type="GO" id="GO:0006508">
    <property type="term" value="P:proteolysis"/>
    <property type="evidence" value="ECO:0007669"/>
    <property type="project" value="InterPro"/>
</dbReference>
<dbReference type="InterPro" id="IPR050261">
    <property type="entry name" value="FrsA_esterase"/>
</dbReference>
<dbReference type="Pfam" id="PF00326">
    <property type="entry name" value="Peptidase_S9"/>
    <property type="match status" value="1"/>
</dbReference>
<dbReference type="GO" id="GO:0008236">
    <property type="term" value="F:serine-type peptidase activity"/>
    <property type="evidence" value="ECO:0007669"/>
    <property type="project" value="InterPro"/>
</dbReference>
<protein>
    <recommendedName>
        <fullName evidence="2">Peptidase S9 prolyl oligopeptidase catalytic domain-containing protein</fullName>
    </recommendedName>
</protein>
<dbReference type="NCBIfam" id="NF007857">
    <property type="entry name" value="PRK10566.1"/>
    <property type="match status" value="1"/>
</dbReference>
<keyword evidence="1" id="KW-0378">Hydrolase</keyword>
<dbReference type="Gene3D" id="3.40.50.1820">
    <property type="entry name" value="alpha/beta hydrolase"/>
    <property type="match status" value="1"/>
</dbReference>
<reference evidence="4" key="1">
    <citation type="submission" date="2015-03" db="EMBL/GenBank/DDBJ databases">
        <authorList>
            <person name="Ferrari E."/>
            <person name="Walter M.C."/>
            <person name="Huptas C."/>
            <person name="Scherer S."/>
            <person name="Mueller-Herbst S."/>
        </authorList>
    </citation>
    <scope>NUCLEOTIDE SEQUENCE [LARGE SCALE GENOMIC DNA]</scope>
    <source>
        <strain evidence="4">LWP01</strain>
    </source>
</reference>
<dbReference type="AlphaFoldDB" id="A0A1S7FX56"/>
<feature type="domain" description="Peptidase S9 prolyl oligopeptidase catalytic" evidence="2">
    <location>
        <begin position="86"/>
        <end position="235"/>
    </location>
</feature>
<evidence type="ECO:0000256" key="1">
    <source>
        <dbReference type="ARBA" id="ARBA00022801"/>
    </source>
</evidence>
<dbReference type="GO" id="GO:0052689">
    <property type="term" value="F:carboxylic ester hydrolase activity"/>
    <property type="evidence" value="ECO:0007669"/>
    <property type="project" value="UniProtKB-ARBA"/>
</dbReference>
<keyword evidence="4" id="KW-1185">Reference proteome</keyword>
<organism evidence="3 4">
    <name type="scientific">Listeria weihenstephanensis</name>
    <dbReference type="NCBI Taxonomy" id="1006155"/>
    <lineage>
        <taxon>Bacteria</taxon>
        <taxon>Bacillati</taxon>
        <taxon>Bacillota</taxon>
        <taxon>Bacilli</taxon>
        <taxon>Bacillales</taxon>
        <taxon>Listeriaceae</taxon>
        <taxon>Listeria</taxon>
    </lineage>
</organism>
<dbReference type="PANTHER" id="PTHR22946">
    <property type="entry name" value="DIENELACTONE HYDROLASE DOMAIN-CONTAINING PROTEIN-RELATED"/>
    <property type="match status" value="1"/>
</dbReference>
<proteinExistence type="predicted"/>
<evidence type="ECO:0000313" key="4">
    <source>
        <dbReference type="Proteomes" id="UP000223060"/>
    </source>
</evidence>
<dbReference type="SUPFAM" id="SSF53474">
    <property type="entry name" value="alpha/beta-Hydrolases"/>
    <property type="match status" value="1"/>
</dbReference>
<name>A0A1S7FX56_9LIST</name>
<dbReference type="Proteomes" id="UP000223060">
    <property type="component" value="Chromosome"/>
</dbReference>